<dbReference type="InterPro" id="IPR002492">
    <property type="entry name" value="Transposase_Tc1-like"/>
</dbReference>
<evidence type="ECO:0000256" key="1">
    <source>
        <dbReference type="SAM" id="MobiDB-lite"/>
    </source>
</evidence>
<dbReference type="Pfam" id="PF01498">
    <property type="entry name" value="HTH_Tnp_Tc3_2"/>
    <property type="match status" value="1"/>
</dbReference>
<evidence type="ECO:0000313" key="4">
    <source>
        <dbReference type="Proteomes" id="UP000887159"/>
    </source>
</evidence>
<protein>
    <submittedName>
        <fullName evidence="3">Transposable element Tcb2 transposase</fullName>
    </submittedName>
</protein>
<dbReference type="Gene3D" id="3.30.420.10">
    <property type="entry name" value="Ribonuclease H-like superfamily/Ribonuclease H"/>
    <property type="match status" value="1"/>
</dbReference>
<evidence type="ECO:0000313" key="3">
    <source>
        <dbReference type="EMBL" id="GFX88923.1"/>
    </source>
</evidence>
<comment type="caution">
    <text evidence="3">The sequence shown here is derived from an EMBL/GenBank/DDBJ whole genome shotgun (WGS) entry which is preliminary data.</text>
</comment>
<dbReference type="AlphaFoldDB" id="A0A8X6UZ53"/>
<keyword evidence="4" id="KW-1185">Reference proteome</keyword>
<name>A0A8X6UZ53_TRICX</name>
<dbReference type="GO" id="GO:0003677">
    <property type="term" value="F:DNA binding"/>
    <property type="evidence" value="ECO:0007669"/>
    <property type="project" value="InterPro"/>
</dbReference>
<proteinExistence type="predicted"/>
<feature type="region of interest" description="Disordered" evidence="1">
    <location>
        <begin position="21"/>
        <end position="44"/>
    </location>
</feature>
<dbReference type="InterPro" id="IPR036397">
    <property type="entry name" value="RNaseH_sf"/>
</dbReference>
<reference evidence="3" key="1">
    <citation type="submission" date="2020-08" db="EMBL/GenBank/DDBJ databases">
        <title>Multicomponent nature underlies the extraordinary mechanical properties of spider dragline silk.</title>
        <authorList>
            <person name="Kono N."/>
            <person name="Nakamura H."/>
            <person name="Mori M."/>
            <person name="Yoshida Y."/>
            <person name="Ohtoshi R."/>
            <person name="Malay A.D."/>
            <person name="Moran D.A.P."/>
            <person name="Tomita M."/>
            <person name="Numata K."/>
            <person name="Arakawa K."/>
        </authorList>
    </citation>
    <scope>NUCLEOTIDE SEQUENCE</scope>
</reference>
<dbReference type="EMBL" id="BMAU01021062">
    <property type="protein sequence ID" value="GFX88923.1"/>
    <property type="molecule type" value="Genomic_DNA"/>
</dbReference>
<feature type="domain" description="Transposase Tc1-like" evidence="2">
    <location>
        <begin position="56"/>
        <end position="101"/>
    </location>
</feature>
<dbReference type="GO" id="GO:0006313">
    <property type="term" value="P:DNA transposition"/>
    <property type="evidence" value="ECO:0007669"/>
    <property type="project" value="InterPro"/>
</dbReference>
<dbReference type="Proteomes" id="UP000887159">
    <property type="component" value="Unassembled WGS sequence"/>
</dbReference>
<accession>A0A8X6UZ53</accession>
<gene>
    <name evidence="3" type="primary">NCL1_56037</name>
    <name evidence="3" type="ORF">TNCV_2576301</name>
</gene>
<organism evidence="3 4">
    <name type="scientific">Trichonephila clavipes</name>
    <name type="common">Golden silk orbweaver</name>
    <name type="synonym">Nephila clavipes</name>
    <dbReference type="NCBI Taxonomy" id="2585209"/>
    <lineage>
        <taxon>Eukaryota</taxon>
        <taxon>Metazoa</taxon>
        <taxon>Ecdysozoa</taxon>
        <taxon>Arthropoda</taxon>
        <taxon>Chelicerata</taxon>
        <taxon>Arachnida</taxon>
        <taxon>Araneae</taxon>
        <taxon>Araneomorphae</taxon>
        <taxon>Entelegynae</taxon>
        <taxon>Araneoidea</taxon>
        <taxon>Nephilidae</taxon>
        <taxon>Trichonephila</taxon>
    </lineage>
</organism>
<sequence length="128" mass="14980">MQRHFSESKKKKQLEICVGSSGSERCHLHEDQASGHPRQTSRREDRCIAQVAPSLEAPVFTRNIRRRLAEGHLGSWRALRVLPLTPTHRGRRLEWCRARRNWTAVEWNQVVFSESRFNLSSDDNRVHV</sequence>
<feature type="compositionally biased region" description="Basic and acidic residues" evidence="1">
    <location>
        <begin position="24"/>
        <end position="33"/>
    </location>
</feature>
<evidence type="ECO:0000259" key="2">
    <source>
        <dbReference type="Pfam" id="PF01498"/>
    </source>
</evidence>
<dbReference type="GO" id="GO:0015074">
    <property type="term" value="P:DNA integration"/>
    <property type="evidence" value="ECO:0007669"/>
    <property type="project" value="InterPro"/>
</dbReference>